<reference evidence="2" key="1">
    <citation type="submission" date="2020-08" db="EMBL/GenBank/DDBJ databases">
        <title>Sulfitobacter aestuariivivens sp. nov., isolated from a tidal flat.</title>
        <authorList>
            <person name="Park S."/>
            <person name="Yoon J.-H."/>
        </authorList>
    </citation>
    <scope>NUCLEOTIDE SEQUENCE</scope>
    <source>
        <strain evidence="2">TSTF-M16</strain>
    </source>
</reference>
<keyword evidence="1" id="KW-0472">Membrane</keyword>
<dbReference type="RefSeq" id="WP_191075025.1">
    <property type="nucleotide sequence ID" value="NZ_JACTAG010000001.1"/>
</dbReference>
<comment type="caution">
    <text evidence="2">The sequence shown here is derived from an EMBL/GenBank/DDBJ whole genome shotgun (WGS) entry which is preliminary data.</text>
</comment>
<accession>A0A927D4C5</accession>
<organism evidence="2 3">
    <name type="scientific">Sulfitobacter aestuariivivens</name>
    <dbReference type="NCBI Taxonomy" id="2766981"/>
    <lineage>
        <taxon>Bacteria</taxon>
        <taxon>Pseudomonadati</taxon>
        <taxon>Pseudomonadota</taxon>
        <taxon>Alphaproteobacteria</taxon>
        <taxon>Rhodobacterales</taxon>
        <taxon>Roseobacteraceae</taxon>
        <taxon>Sulfitobacter</taxon>
    </lineage>
</organism>
<feature type="transmembrane region" description="Helical" evidence="1">
    <location>
        <begin position="155"/>
        <end position="172"/>
    </location>
</feature>
<feature type="transmembrane region" description="Helical" evidence="1">
    <location>
        <begin position="326"/>
        <end position="344"/>
    </location>
</feature>
<feature type="transmembrane region" description="Helical" evidence="1">
    <location>
        <begin position="53"/>
        <end position="76"/>
    </location>
</feature>
<gene>
    <name evidence="2" type="primary">benE</name>
    <name evidence="2" type="ORF">H9Q16_09300</name>
</gene>
<dbReference type="GO" id="GO:0042925">
    <property type="term" value="F:benzoate transmembrane transporter activity"/>
    <property type="evidence" value="ECO:0007669"/>
    <property type="project" value="InterPro"/>
</dbReference>
<evidence type="ECO:0000256" key="1">
    <source>
        <dbReference type="SAM" id="Phobius"/>
    </source>
</evidence>
<evidence type="ECO:0000313" key="3">
    <source>
        <dbReference type="Proteomes" id="UP000635142"/>
    </source>
</evidence>
<feature type="transmembrane region" description="Helical" evidence="1">
    <location>
        <begin position="356"/>
        <end position="389"/>
    </location>
</feature>
<dbReference type="PANTHER" id="PTHR30199">
    <property type="entry name" value="MFS FAMILY TRANSPORTER, PREDICTED SUBSTRATE BENZOATE"/>
    <property type="match status" value="1"/>
</dbReference>
<feature type="transmembrane region" description="Helical" evidence="1">
    <location>
        <begin position="130"/>
        <end position="149"/>
    </location>
</feature>
<dbReference type="Proteomes" id="UP000635142">
    <property type="component" value="Unassembled WGS sequence"/>
</dbReference>
<dbReference type="NCBIfam" id="TIGR00843">
    <property type="entry name" value="benE"/>
    <property type="match status" value="1"/>
</dbReference>
<dbReference type="EMBL" id="JACTAG010000001">
    <property type="protein sequence ID" value="MBD3664116.1"/>
    <property type="molecule type" value="Genomic_DNA"/>
</dbReference>
<keyword evidence="1" id="KW-1133">Transmembrane helix</keyword>
<dbReference type="InterPro" id="IPR004711">
    <property type="entry name" value="Benzoate_Transporter"/>
</dbReference>
<dbReference type="AlphaFoldDB" id="A0A927D4C5"/>
<keyword evidence="3" id="KW-1185">Reference proteome</keyword>
<proteinExistence type="predicted"/>
<dbReference type="GO" id="GO:0005886">
    <property type="term" value="C:plasma membrane"/>
    <property type="evidence" value="ECO:0007669"/>
    <property type="project" value="TreeGrafter"/>
</dbReference>
<sequence length="394" mass="39693">MTGPTKPPHAGFPPAQTVATGLVVAIVGFFSSFPIVLQGVYAMGATDAQAASALMMAAIAMGLTAIGLALWFRAPISVAWSTPGAALLAVLAVPEGGFAVAIGAFVFAGLLCLLAGLWRPIGRFAANIPPALAQAMLAGVLLPICLAPARALPEIPQFVIPIFLAWLLAGWWNRLAAVPGAVAMTAVLVAWWGGVPDVAMTGLITVPVWTTPQFTLASAISIGVPLFIVTMATQNIPGIAILRSNGFAPPAGSMLAGVGAASIISAPFGAHSTCLAAITSAMCAGEESHADPALRFWSAVVAGVGYCLFGLFAGLVTAFAALAPPMVVASLAGLALMAVLANAAQAAFTQAADRDAAVVTLLITASGITLFGIGSPVWGLLAGAVVYLVRRAPH</sequence>
<keyword evidence="1" id="KW-0812">Transmembrane</keyword>
<name>A0A927D4C5_9RHOB</name>
<dbReference type="PANTHER" id="PTHR30199:SF0">
    <property type="entry name" value="INNER MEMBRANE PROTEIN YDCO"/>
    <property type="match status" value="1"/>
</dbReference>
<feature type="transmembrane region" description="Helical" evidence="1">
    <location>
        <begin position="296"/>
        <end position="320"/>
    </location>
</feature>
<dbReference type="Pfam" id="PF03594">
    <property type="entry name" value="BenE"/>
    <property type="match status" value="1"/>
</dbReference>
<feature type="transmembrane region" description="Helical" evidence="1">
    <location>
        <begin position="214"/>
        <end position="233"/>
    </location>
</feature>
<protein>
    <submittedName>
        <fullName evidence="2">Benzoate/H(+) symporter BenE family transporter</fullName>
    </submittedName>
</protein>
<feature type="transmembrane region" description="Helical" evidence="1">
    <location>
        <begin position="20"/>
        <end position="41"/>
    </location>
</feature>
<evidence type="ECO:0000313" key="2">
    <source>
        <dbReference type="EMBL" id="MBD3664116.1"/>
    </source>
</evidence>
<feature type="transmembrane region" description="Helical" evidence="1">
    <location>
        <begin position="96"/>
        <end position="118"/>
    </location>
</feature>